<sequence>MKKLLSLLCVLTISENTMQTVIAASSYEKNDIENCKRKKRESNDKFLPKLIKNNKFILYHTHFKDYKKKKKK</sequence>
<keyword evidence="2" id="KW-1185">Reference proteome</keyword>
<proteinExistence type="predicted"/>
<protein>
    <submittedName>
        <fullName evidence="1">Uncharacterized protein</fullName>
    </submittedName>
</protein>
<dbReference type="KEGG" id="sphh:SDAV_001340"/>
<accession>A0A345DQ19</accession>
<organism evidence="1 2">
    <name type="scientific">Spiroplasma phoeniceum P40</name>
    <dbReference type="NCBI Taxonomy" id="1276259"/>
    <lineage>
        <taxon>Bacteria</taxon>
        <taxon>Bacillati</taxon>
        <taxon>Mycoplasmatota</taxon>
        <taxon>Mollicutes</taxon>
        <taxon>Entomoplasmatales</taxon>
        <taxon>Spiroplasmataceae</taxon>
        <taxon>Spiroplasma</taxon>
    </lineage>
</organism>
<dbReference type="Proteomes" id="UP000253689">
    <property type="component" value="Chromosome"/>
</dbReference>
<dbReference type="AlphaFoldDB" id="A0A345DQ19"/>
<name>A0A345DQ19_9MOLU</name>
<gene>
    <name evidence="1" type="ORF">SDAV_001340</name>
</gene>
<dbReference type="RefSeq" id="WP_114564947.1">
    <property type="nucleotide sequence ID" value="NZ_CP031088.1"/>
</dbReference>
<evidence type="ECO:0000313" key="1">
    <source>
        <dbReference type="EMBL" id="AXF96307.1"/>
    </source>
</evidence>
<reference evidence="2" key="1">
    <citation type="submission" date="2018-07" db="EMBL/GenBank/DDBJ databases">
        <title>Complete Genome Sequence of Spiroplasma phoeniceum.</title>
        <authorList>
            <person name="Davis R.E."/>
            <person name="Shao J.Y."/>
            <person name="Zhao Y."/>
            <person name="Silver A."/>
            <person name="Stump z."/>
            <person name="Gasparich G."/>
        </authorList>
    </citation>
    <scope>NUCLEOTIDE SEQUENCE [LARGE SCALE GENOMIC DNA]</scope>
    <source>
        <strain evidence="2">P40</strain>
    </source>
</reference>
<evidence type="ECO:0000313" key="2">
    <source>
        <dbReference type="Proteomes" id="UP000253689"/>
    </source>
</evidence>
<dbReference type="EMBL" id="CP031088">
    <property type="protein sequence ID" value="AXF96307.1"/>
    <property type="molecule type" value="Genomic_DNA"/>
</dbReference>